<evidence type="ECO:0000313" key="2">
    <source>
        <dbReference type="Proteomes" id="UP000003257"/>
    </source>
</evidence>
<name>A0ABM9X4T0_9RHOB</name>
<sequence length="99" mass="11315">MEPTLNENVMIAPEALESFISKFWGYGTFEAPIWLVGMEEACGENDVPKRISAWQRRGERPLEDEPRSISDKWPNQLTALAAQFSFAQCRFTAFNQMPS</sequence>
<comment type="caution">
    <text evidence="1">The sequence shown here is derived from an EMBL/GenBank/DDBJ whole genome shotgun (WGS) entry which is preliminary data.</text>
</comment>
<reference evidence="1 2" key="1">
    <citation type="submission" date="2007-11" db="EMBL/GenBank/DDBJ databases">
        <authorList>
            <person name="Wagner-Dobler I."/>
            <person name="Ferriera S."/>
            <person name="Johnson J."/>
            <person name="Kravitz S."/>
            <person name="Beeson K."/>
            <person name="Sutton G."/>
            <person name="Rogers Y.-H."/>
            <person name="Friedman R."/>
            <person name="Frazier M."/>
            <person name="Venter J.C."/>
        </authorList>
    </citation>
    <scope>NUCLEOTIDE SEQUENCE [LARGE SCALE GENOMIC DNA]</scope>
    <source>
        <strain evidence="1 2">HEL-45</strain>
    </source>
</reference>
<evidence type="ECO:0000313" key="1">
    <source>
        <dbReference type="EMBL" id="EDQ04492.1"/>
    </source>
</evidence>
<proteinExistence type="predicted"/>
<organism evidence="1 2">
    <name type="scientific">Sulfitobacter indolifex HEL-45</name>
    <dbReference type="NCBI Taxonomy" id="391624"/>
    <lineage>
        <taxon>Bacteria</taxon>
        <taxon>Pseudomonadati</taxon>
        <taxon>Pseudomonadota</taxon>
        <taxon>Alphaproteobacteria</taxon>
        <taxon>Rhodobacterales</taxon>
        <taxon>Roseobacteraceae</taxon>
        <taxon>Sulfitobacter</taxon>
    </lineage>
</organism>
<keyword evidence="2" id="KW-1185">Reference proteome</keyword>
<dbReference type="Proteomes" id="UP000003257">
    <property type="component" value="Unassembled WGS sequence"/>
</dbReference>
<dbReference type="EMBL" id="ABID01000004">
    <property type="protein sequence ID" value="EDQ04492.1"/>
    <property type="molecule type" value="Genomic_DNA"/>
</dbReference>
<gene>
    <name evidence="1" type="ORF">OIHEL45_16224</name>
</gene>
<accession>A0ABM9X4T0</accession>
<protein>
    <submittedName>
        <fullName evidence="1">Uncharacterized protein</fullName>
    </submittedName>
</protein>